<comment type="similarity">
    <text evidence="7">Belongs to the binding-protein-dependent transport system permease family.</text>
</comment>
<accession>A0A3N1CVD4</accession>
<evidence type="ECO:0000313" key="10">
    <source>
        <dbReference type="Proteomes" id="UP000272400"/>
    </source>
</evidence>
<sequence length="288" mass="30636">MTAPALPHRPVLRLPSFLRLRRFAPLDRAAFLTVGLLLFVVAFGPLLAPHDPYQVELGKALLPPSGEHWFGTDASGRDVLSRVLVGARPTILGSLTAVVLSALVGVTVAAVAALAPRWLDEALMRLCDIALSLPIMVMALGISVALGPSLRSAIIAMLLSWWPSFARLARAEMRTAMASTYVEAARITGVSKWRLMTRHVLPNSLDSVYVQVTLEIGGATLIMAGLSFIGAGAQPPSAEWGAMVETGSRFLTNAWWTALVPGTVIALTALAFALAGDALRARTGQEVR</sequence>
<evidence type="ECO:0000256" key="6">
    <source>
        <dbReference type="ARBA" id="ARBA00023136"/>
    </source>
</evidence>
<dbReference type="Proteomes" id="UP000272400">
    <property type="component" value="Unassembled WGS sequence"/>
</dbReference>
<keyword evidence="6 7" id="KW-0472">Membrane</keyword>
<dbReference type="Pfam" id="PF00528">
    <property type="entry name" value="BPD_transp_1"/>
    <property type="match status" value="1"/>
</dbReference>
<evidence type="ECO:0000256" key="7">
    <source>
        <dbReference type="RuleBase" id="RU363032"/>
    </source>
</evidence>
<dbReference type="GO" id="GO:0005886">
    <property type="term" value="C:plasma membrane"/>
    <property type="evidence" value="ECO:0007669"/>
    <property type="project" value="UniProtKB-SubCell"/>
</dbReference>
<dbReference type="InterPro" id="IPR000515">
    <property type="entry name" value="MetI-like"/>
</dbReference>
<dbReference type="OrthoDB" id="6637947at2"/>
<comment type="subcellular location">
    <subcellularLocation>
        <location evidence="1 7">Cell membrane</location>
        <topology evidence="1 7">Multi-pass membrane protein</topology>
    </subcellularLocation>
</comment>
<comment type="caution">
    <text evidence="9">The sequence shown here is derived from an EMBL/GenBank/DDBJ whole genome shotgun (WGS) entry which is preliminary data.</text>
</comment>
<evidence type="ECO:0000256" key="5">
    <source>
        <dbReference type="ARBA" id="ARBA00022989"/>
    </source>
</evidence>
<dbReference type="GO" id="GO:0055085">
    <property type="term" value="P:transmembrane transport"/>
    <property type="evidence" value="ECO:0007669"/>
    <property type="project" value="InterPro"/>
</dbReference>
<evidence type="ECO:0000256" key="2">
    <source>
        <dbReference type="ARBA" id="ARBA00022448"/>
    </source>
</evidence>
<evidence type="ECO:0000256" key="1">
    <source>
        <dbReference type="ARBA" id="ARBA00004651"/>
    </source>
</evidence>
<evidence type="ECO:0000259" key="8">
    <source>
        <dbReference type="PROSITE" id="PS50928"/>
    </source>
</evidence>
<keyword evidence="4 7" id="KW-0812">Transmembrane</keyword>
<dbReference type="SUPFAM" id="SSF161098">
    <property type="entry name" value="MetI-like"/>
    <property type="match status" value="1"/>
</dbReference>
<feature type="domain" description="ABC transmembrane type-1" evidence="8">
    <location>
        <begin position="87"/>
        <end position="276"/>
    </location>
</feature>
<feature type="transmembrane region" description="Helical" evidence="7">
    <location>
        <begin position="253"/>
        <end position="275"/>
    </location>
</feature>
<dbReference type="Gene3D" id="1.10.3720.10">
    <property type="entry name" value="MetI-like"/>
    <property type="match status" value="1"/>
</dbReference>
<feature type="transmembrane region" description="Helical" evidence="7">
    <location>
        <begin position="126"/>
        <end position="146"/>
    </location>
</feature>
<dbReference type="PROSITE" id="PS50928">
    <property type="entry name" value="ABC_TM1"/>
    <property type="match status" value="1"/>
</dbReference>
<evidence type="ECO:0000313" key="9">
    <source>
        <dbReference type="EMBL" id="ROO85253.1"/>
    </source>
</evidence>
<dbReference type="CDD" id="cd06261">
    <property type="entry name" value="TM_PBP2"/>
    <property type="match status" value="1"/>
</dbReference>
<name>A0A3N1CVD4_9ACTN</name>
<evidence type="ECO:0000256" key="4">
    <source>
        <dbReference type="ARBA" id="ARBA00022692"/>
    </source>
</evidence>
<dbReference type="PANTHER" id="PTHR43386">
    <property type="entry name" value="OLIGOPEPTIDE TRANSPORT SYSTEM PERMEASE PROTEIN APPC"/>
    <property type="match status" value="1"/>
</dbReference>
<protein>
    <submittedName>
        <fullName evidence="9">Peptide/nickel transport system permease protein</fullName>
    </submittedName>
</protein>
<dbReference type="EMBL" id="RJKE01000001">
    <property type="protein sequence ID" value="ROO85253.1"/>
    <property type="molecule type" value="Genomic_DNA"/>
</dbReference>
<organism evidence="9 10">
    <name type="scientific">Actinocorallia herbida</name>
    <dbReference type="NCBI Taxonomy" id="58109"/>
    <lineage>
        <taxon>Bacteria</taxon>
        <taxon>Bacillati</taxon>
        <taxon>Actinomycetota</taxon>
        <taxon>Actinomycetes</taxon>
        <taxon>Streptosporangiales</taxon>
        <taxon>Thermomonosporaceae</taxon>
        <taxon>Actinocorallia</taxon>
    </lineage>
</organism>
<feature type="transmembrane region" description="Helical" evidence="7">
    <location>
        <begin position="208"/>
        <end position="233"/>
    </location>
</feature>
<gene>
    <name evidence="9" type="ORF">EDD29_2793</name>
</gene>
<feature type="transmembrane region" description="Helical" evidence="7">
    <location>
        <begin position="152"/>
        <end position="169"/>
    </location>
</feature>
<keyword evidence="5 7" id="KW-1133">Transmembrane helix</keyword>
<proteinExistence type="inferred from homology"/>
<keyword evidence="10" id="KW-1185">Reference proteome</keyword>
<feature type="transmembrane region" description="Helical" evidence="7">
    <location>
        <begin position="29"/>
        <end position="48"/>
    </location>
</feature>
<keyword evidence="3" id="KW-1003">Cell membrane</keyword>
<feature type="transmembrane region" description="Helical" evidence="7">
    <location>
        <begin position="91"/>
        <end position="114"/>
    </location>
</feature>
<evidence type="ECO:0000256" key="3">
    <source>
        <dbReference type="ARBA" id="ARBA00022475"/>
    </source>
</evidence>
<dbReference type="InterPro" id="IPR050366">
    <property type="entry name" value="BP-dependent_transpt_permease"/>
</dbReference>
<dbReference type="PANTHER" id="PTHR43386:SF1">
    <property type="entry name" value="D,D-DIPEPTIDE TRANSPORT SYSTEM PERMEASE PROTEIN DDPC-RELATED"/>
    <property type="match status" value="1"/>
</dbReference>
<dbReference type="AlphaFoldDB" id="A0A3N1CVD4"/>
<reference evidence="9 10" key="1">
    <citation type="submission" date="2018-11" db="EMBL/GenBank/DDBJ databases">
        <title>Sequencing the genomes of 1000 actinobacteria strains.</title>
        <authorList>
            <person name="Klenk H.-P."/>
        </authorList>
    </citation>
    <scope>NUCLEOTIDE SEQUENCE [LARGE SCALE GENOMIC DNA]</scope>
    <source>
        <strain evidence="9 10">DSM 44254</strain>
    </source>
</reference>
<keyword evidence="2 7" id="KW-0813">Transport</keyword>
<dbReference type="RefSeq" id="WP_123664779.1">
    <property type="nucleotide sequence ID" value="NZ_RJKE01000001.1"/>
</dbReference>
<dbReference type="InterPro" id="IPR035906">
    <property type="entry name" value="MetI-like_sf"/>
</dbReference>